<organism evidence="2 3">
    <name type="scientific">Penicillium frequentans</name>
    <dbReference type="NCBI Taxonomy" id="3151616"/>
    <lineage>
        <taxon>Eukaryota</taxon>
        <taxon>Fungi</taxon>
        <taxon>Dikarya</taxon>
        <taxon>Ascomycota</taxon>
        <taxon>Pezizomycotina</taxon>
        <taxon>Eurotiomycetes</taxon>
        <taxon>Eurotiomycetidae</taxon>
        <taxon>Eurotiales</taxon>
        <taxon>Aspergillaceae</taxon>
        <taxon>Penicillium</taxon>
    </lineage>
</organism>
<dbReference type="AlphaFoldDB" id="A0AAD6GLT6"/>
<sequence>MDILPSVAGIDSDTAILGLLYMLVLILGTVATAIISALLFLCLMLVIGAFTVFGIDLCKNLEEFFDQRKQNWLATAANSMAKAVSEEDEKQKQVIFLNKKKALLQEGRVLAQRDVYQAEEIKDLEEIEDLGNKSIPSQQEKLEKHRQKSKEASDLLFKNWRQYKDLLHECPGGAWIREDERNQSRRQTSQEEKTACKYRKGCCAFSCGCCEKNRAVTGNQRERPAMYLYSHCTSECSCCFRRESRIFSCEQ</sequence>
<keyword evidence="3" id="KW-1185">Reference proteome</keyword>
<protein>
    <submittedName>
        <fullName evidence="2">Uncharacterized protein</fullName>
    </submittedName>
</protein>
<feature type="transmembrane region" description="Helical" evidence="1">
    <location>
        <begin position="20"/>
        <end position="53"/>
    </location>
</feature>
<evidence type="ECO:0000313" key="2">
    <source>
        <dbReference type="EMBL" id="KAJ5557043.1"/>
    </source>
</evidence>
<evidence type="ECO:0000313" key="3">
    <source>
        <dbReference type="Proteomes" id="UP001220324"/>
    </source>
</evidence>
<accession>A0AAD6GLT6</accession>
<evidence type="ECO:0000256" key="1">
    <source>
        <dbReference type="SAM" id="Phobius"/>
    </source>
</evidence>
<keyword evidence="1" id="KW-0812">Transmembrane</keyword>
<keyword evidence="1" id="KW-0472">Membrane</keyword>
<comment type="caution">
    <text evidence="2">The sequence shown here is derived from an EMBL/GenBank/DDBJ whole genome shotgun (WGS) entry which is preliminary data.</text>
</comment>
<dbReference type="EMBL" id="JAQIZZ010000001">
    <property type="protein sequence ID" value="KAJ5557043.1"/>
    <property type="molecule type" value="Genomic_DNA"/>
</dbReference>
<reference evidence="2 3" key="1">
    <citation type="journal article" date="2023" name="IMA Fungus">
        <title>Comparative genomic study of the Penicillium genus elucidates a diverse pangenome and 15 lateral gene transfer events.</title>
        <authorList>
            <person name="Petersen C."/>
            <person name="Sorensen T."/>
            <person name="Nielsen M.R."/>
            <person name="Sondergaard T.E."/>
            <person name="Sorensen J.L."/>
            <person name="Fitzpatrick D.A."/>
            <person name="Frisvad J.C."/>
            <person name="Nielsen K.L."/>
        </authorList>
    </citation>
    <scope>NUCLEOTIDE SEQUENCE [LARGE SCALE GENOMIC DNA]</scope>
    <source>
        <strain evidence="2 3">IBT 35679</strain>
    </source>
</reference>
<gene>
    <name evidence="2" type="ORF">N7494_000958</name>
</gene>
<keyword evidence="1" id="KW-1133">Transmembrane helix</keyword>
<dbReference type="Proteomes" id="UP001220324">
    <property type="component" value="Unassembled WGS sequence"/>
</dbReference>
<proteinExistence type="predicted"/>
<name>A0AAD6GLT6_9EURO</name>